<sequence length="130" mass="14518">MLLTSRRLSDRLSSLAVLLAPKIENVIVDTGVKVSFLYGATEFWDITCFFWSKYYGTGCDLDQTLRSDNLSDVKGYVSSDVFIKHPTVEGRIDDVSVTAPIESTITADPYVNGTIMVDRRRIHVGILIEP</sequence>
<evidence type="ECO:0000313" key="2">
    <source>
        <dbReference type="Proteomes" id="UP000807769"/>
    </source>
</evidence>
<dbReference type="Proteomes" id="UP000807769">
    <property type="component" value="Unassembled WGS sequence"/>
</dbReference>
<comment type="caution">
    <text evidence="1">The sequence shown here is derived from an EMBL/GenBank/DDBJ whole genome shotgun (WGS) entry which is preliminary data.</text>
</comment>
<protein>
    <submittedName>
        <fullName evidence="1">Uncharacterized protein</fullName>
    </submittedName>
</protein>
<dbReference type="RefSeq" id="XP_041185174.1">
    <property type="nucleotide sequence ID" value="XM_041343686.1"/>
</dbReference>
<reference evidence="1" key="1">
    <citation type="journal article" date="2020" name="New Phytol.">
        <title>Comparative genomics reveals dynamic genome evolution in host specialist ectomycorrhizal fungi.</title>
        <authorList>
            <person name="Lofgren L.A."/>
            <person name="Nguyen N.H."/>
            <person name="Vilgalys R."/>
            <person name="Ruytinx J."/>
            <person name="Liao H.L."/>
            <person name="Branco S."/>
            <person name="Kuo A."/>
            <person name="LaButti K."/>
            <person name="Lipzen A."/>
            <person name="Andreopoulos W."/>
            <person name="Pangilinan J."/>
            <person name="Riley R."/>
            <person name="Hundley H."/>
            <person name="Na H."/>
            <person name="Barry K."/>
            <person name="Grigoriev I.V."/>
            <person name="Stajich J.E."/>
            <person name="Kennedy P.G."/>
        </authorList>
    </citation>
    <scope>NUCLEOTIDE SEQUENCE</scope>
    <source>
        <strain evidence="1">MN1</strain>
    </source>
</reference>
<dbReference type="EMBL" id="JABBWG010000350">
    <property type="protein sequence ID" value="KAG1794954.1"/>
    <property type="molecule type" value="Genomic_DNA"/>
</dbReference>
<keyword evidence="2" id="KW-1185">Reference proteome</keyword>
<name>A0A9P7DHS5_9AGAM</name>
<dbReference type="AlphaFoldDB" id="A0A9P7DHS5"/>
<accession>A0A9P7DHS5</accession>
<evidence type="ECO:0000313" key="1">
    <source>
        <dbReference type="EMBL" id="KAG1794954.1"/>
    </source>
</evidence>
<gene>
    <name evidence="1" type="ORF">BJ212DRAFT_623959</name>
</gene>
<dbReference type="GeneID" id="64637702"/>
<dbReference type="OrthoDB" id="3066860at2759"/>
<organism evidence="1 2">
    <name type="scientific">Suillus subaureus</name>
    <dbReference type="NCBI Taxonomy" id="48587"/>
    <lineage>
        <taxon>Eukaryota</taxon>
        <taxon>Fungi</taxon>
        <taxon>Dikarya</taxon>
        <taxon>Basidiomycota</taxon>
        <taxon>Agaricomycotina</taxon>
        <taxon>Agaricomycetes</taxon>
        <taxon>Agaricomycetidae</taxon>
        <taxon>Boletales</taxon>
        <taxon>Suillineae</taxon>
        <taxon>Suillaceae</taxon>
        <taxon>Suillus</taxon>
    </lineage>
</organism>
<proteinExistence type="predicted"/>